<dbReference type="PROSITE" id="PS50297">
    <property type="entry name" value="ANK_REP_REGION"/>
    <property type="match status" value="3"/>
</dbReference>
<comment type="caution">
    <text evidence="5">The sequence shown here is derived from an EMBL/GenBank/DDBJ whole genome shotgun (WGS) entry which is preliminary data.</text>
</comment>
<feature type="repeat" description="ANK" evidence="2">
    <location>
        <begin position="1126"/>
        <end position="1160"/>
    </location>
</feature>
<evidence type="ECO:0000256" key="2">
    <source>
        <dbReference type="PROSITE-ProRule" id="PRU00023"/>
    </source>
</evidence>
<organism evidence="5 6">
    <name type="scientific">Colletotrichum limetticola</name>
    <dbReference type="NCBI Taxonomy" id="1209924"/>
    <lineage>
        <taxon>Eukaryota</taxon>
        <taxon>Fungi</taxon>
        <taxon>Dikarya</taxon>
        <taxon>Ascomycota</taxon>
        <taxon>Pezizomycotina</taxon>
        <taxon>Sordariomycetes</taxon>
        <taxon>Hypocreomycetidae</taxon>
        <taxon>Glomerellales</taxon>
        <taxon>Glomerellaceae</taxon>
        <taxon>Colletotrichum</taxon>
        <taxon>Colletotrichum acutatum species complex</taxon>
    </lineage>
</organism>
<dbReference type="Gene3D" id="3.40.50.300">
    <property type="entry name" value="P-loop containing nucleotide triphosphate hydrolases"/>
    <property type="match status" value="1"/>
</dbReference>
<proteinExistence type="predicted"/>
<gene>
    <name evidence="5" type="ORF">CLIM01_10909</name>
</gene>
<accession>A0ABQ9PLR8</accession>
<dbReference type="Gene3D" id="1.25.40.20">
    <property type="entry name" value="Ankyrin repeat-containing domain"/>
    <property type="match status" value="2"/>
</dbReference>
<feature type="repeat" description="ANK" evidence="2">
    <location>
        <begin position="1060"/>
        <end position="1092"/>
    </location>
</feature>
<dbReference type="Pfam" id="PF22939">
    <property type="entry name" value="WHD_GPIID"/>
    <property type="match status" value="1"/>
</dbReference>
<dbReference type="InterPro" id="IPR056884">
    <property type="entry name" value="NPHP3-like_N"/>
</dbReference>
<dbReference type="InterPro" id="IPR027417">
    <property type="entry name" value="P-loop_NTPase"/>
</dbReference>
<feature type="repeat" description="ANK" evidence="2">
    <location>
        <begin position="1027"/>
        <end position="1059"/>
    </location>
</feature>
<evidence type="ECO:0000256" key="1">
    <source>
        <dbReference type="ARBA" id="ARBA00022737"/>
    </source>
</evidence>
<name>A0ABQ9PLR8_9PEZI</name>
<protein>
    <recommendedName>
        <fullName evidence="7">AAA+ ATPase domain-containing protein</fullName>
    </recommendedName>
</protein>
<evidence type="ECO:0000313" key="6">
    <source>
        <dbReference type="Proteomes" id="UP001169217"/>
    </source>
</evidence>
<feature type="repeat" description="ANK" evidence="2">
    <location>
        <begin position="1093"/>
        <end position="1125"/>
    </location>
</feature>
<evidence type="ECO:0000259" key="4">
    <source>
        <dbReference type="Pfam" id="PF24883"/>
    </source>
</evidence>
<dbReference type="Proteomes" id="UP001169217">
    <property type="component" value="Unassembled WGS sequence"/>
</dbReference>
<sequence length="1362" mass="154542">MSFGFGVGDFIAVIDKLRHCHDRFSEAPELFVSLVRNNSVEIIKPLLEEARCPQQNLNDEDQKILENIIEGSYKDLKRLKKVLDDCKELNKPLEKRRWDKSKLLQFLQRLQLDPKVIDGIQSSLSIKITLLNTLKSASDSRVIQSTKQAVDSMHHEQVSKRQQEILEWLTPSNYSSQQRDYFSTKHPETASWLLESKEFEWVANRGQTLLCYGMPGAGKTIMTSVVIDHLIHRFREEPGVGIAYVYCNFKETERQDCHDLLSSLAKQLAQSCSPFPQSLETLYNTHHKRRTSRTIQETVDLLQMISSCYERVFIVVDALDECDRNARQAFLPEILRLQQRSQVNIFATTREIPEILESKEFENSISVEIRAIQEDVLRYTSDRMTRMQSFVRNNLNLQKEIRSTIAEKVNGMFLLARLLIDAWSNKLSPKELKKALKVFGETSEKANIYSAVYNEAMNRIRSQPSEHVELALNVLSWTTGAKRPLTIEELQHALAVEEGETDIDQDNIIPVETMISVCAGLVTVSERRGRVIQLVHQTTQEYFERKRHQFFPDIDSQIAIACTNYLSIKNVYKLPEDSDSYSDFEFKFERYKSAPFFDYATLYWGEHTRESSIIPTEVVGFLRNQDARDRSASVLGQLRWMPSIPRTSAQVAAYFGILQLFTNYTLPEIDMYSADESGKTALWWAAFANRLDVVKFYLDSDAIEHTPLESHTPCTETFKRKVSIQSFRECMRVAIERNQTAVLEAFIGFSAARRLNGDPEQDKESCIFSQPINQNDFYWLNELYSTRSYWWDYSRQYRDGFMFAEEPSVTRICWRIIVYFIRGNGLDQNRHEWLPHVILAFLNSLRYSKYSDSQIDLNYCPAISTLADGGRTTSLNVMLDELLLLISRGESFDYSEISLLDQGLTETLRLLLKLGANLDSSNNMGRIHCALALMGFHSAFRFLMTQGACVHTGDAGEEILTSVASMTGRGSALPALMSGAVITERHDLNMQEPSIQDLASVDGEENITAALQLLVEMGADIGAKDYDGKTPVYWAIVSRNIPALHFLLEKNVEAEVESTGGKRPLLQAVAESSMAVVEVILDHNADIDATDEKGRIALSWAAGCGNLAAVQLLLKNGTKVDVPDKGGRTPLAWACAAKDTNYQIIRTLLAHGASPDIGGSAGAIWIYARHKFDLAIIDMFCQYGFDMCSEDDLGATLLCYAASHGSAEAFKMILELTNLDLNSKDHSGRTALWYAMKETPWRRSNAEVVRMISDDPKADHDCLGIQQALIQAIDHNFVGLSRCLLTREGVSINGEFNGKDAMLYAAEKGRLSIFMSLRECGAVWGQNQCENVEILSSNLWRFMEINLKEGIYRWSYHKGRLL</sequence>
<dbReference type="PANTHER" id="PTHR10039:SF15">
    <property type="entry name" value="NACHT DOMAIN-CONTAINING PROTEIN"/>
    <property type="match status" value="1"/>
</dbReference>
<evidence type="ECO:0000259" key="3">
    <source>
        <dbReference type="Pfam" id="PF22939"/>
    </source>
</evidence>
<dbReference type="InterPro" id="IPR036770">
    <property type="entry name" value="Ankyrin_rpt-contain_sf"/>
</dbReference>
<dbReference type="SUPFAM" id="SSF52540">
    <property type="entry name" value="P-loop containing nucleoside triphosphate hydrolases"/>
    <property type="match status" value="1"/>
</dbReference>
<evidence type="ECO:0000313" key="5">
    <source>
        <dbReference type="EMBL" id="KAK0371731.1"/>
    </source>
</evidence>
<feature type="domain" description="Nephrocystin 3-like N-terminal" evidence="4">
    <location>
        <begin position="189"/>
        <end position="350"/>
    </location>
</feature>
<dbReference type="Pfam" id="PF24883">
    <property type="entry name" value="NPHP3_N"/>
    <property type="match status" value="1"/>
</dbReference>
<dbReference type="SMART" id="SM00248">
    <property type="entry name" value="ANK"/>
    <property type="match status" value="8"/>
</dbReference>
<dbReference type="InterPro" id="IPR054471">
    <property type="entry name" value="GPIID_WHD"/>
</dbReference>
<keyword evidence="2" id="KW-0040">ANK repeat</keyword>
<feature type="domain" description="GPI inositol-deacylase winged helix" evidence="3">
    <location>
        <begin position="469"/>
        <end position="546"/>
    </location>
</feature>
<dbReference type="EMBL" id="JARUPT010000421">
    <property type="protein sequence ID" value="KAK0371731.1"/>
    <property type="molecule type" value="Genomic_DNA"/>
</dbReference>
<dbReference type="PROSITE" id="PS50088">
    <property type="entry name" value="ANK_REPEAT"/>
    <property type="match status" value="4"/>
</dbReference>
<keyword evidence="6" id="KW-1185">Reference proteome</keyword>
<dbReference type="Pfam" id="PF12796">
    <property type="entry name" value="Ank_2"/>
    <property type="match status" value="2"/>
</dbReference>
<keyword evidence="1" id="KW-0677">Repeat</keyword>
<reference evidence="5" key="1">
    <citation type="submission" date="2023-04" db="EMBL/GenBank/DDBJ databases">
        <title>Colletotrichum limetticola genome sequence.</title>
        <authorList>
            <person name="Baroncelli R."/>
        </authorList>
    </citation>
    <scope>NUCLEOTIDE SEQUENCE</scope>
    <source>
        <strain evidence="5">KLA-Anderson</strain>
    </source>
</reference>
<dbReference type="InterPro" id="IPR002110">
    <property type="entry name" value="Ankyrin_rpt"/>
</dbReference>
<dbReference type="PANTHER" id="PTHR10039">
    <property type="entry name" value="AMELOGENIN"/>
    <property type="match status" value="1"/>
</dbReference>
<dbReference type="SUPFAM" id="SSF48403">
    <property type="entry name" value="Ankyrin repeat"/>
    <property type="match status" value="1"/>
</dbReference>
<evidence type="ECO:0008006" key="7">
    <source>
        <dbReference type="Google" id="ProtNLM"/>
    </source>
</evidence>